<dbReference type="EMBL" id="LCBL01000002">
    <property type="protein sequence ID" value="KKS09355.1"/>
    <property type="molecule type" value="Genomic_DNA"/>
</dbReference>
<organism evidence="1 2">
    <name type="scientific">candidate division CPR2 bacterium GW2011_GWC1_41_48</name>
    <dbReference type="NCBI Taxonomy" id="1618344"/>
    <lineage>
        <taxon>Bacteria</taxon>
        <taxon>Bacteria division CPR2</taxon>
    </lineage>
</organism>
<name>A0A0G0W8P6_UNCC2</name>
<evidence type="ECO:0000313" key="1">
    <source>
        <dbReference type="EMBL" id="KKS09355.1"/>
    </source>
</evidence>
<reference evidence="1 2" key="1">
    <citation type="journal article" date="2015" name="Nature">
        <title>rRNA introns, odd ribosomes, and small enigmatic genomes across a large radiation of phyla.</title>
        <authorList>
            <person name="Brown C.T."/>
            <person name="Hug L.A."/>
            <person name="Thomas B.C."/>
            <person name="Sharon I."/>
            <person name="Castelle C.J."/>
            <person name="Singh A."/>
            <person name="Wilkins M.J."/>
            <person name="Williams K.H."/>
            <person name="Banfield J.F."/>
        </authorList>
    </citation>
    <scope>NUCLEOTIDE SEQUENCE [LARGE SCALE GENOMIC DNA]</scope>
</reference>
<protein>
    <submittedName>
        <fullName evidence="1">Uncharacterized protein</fullName>
    </submittedName>
</protein>
<dbReference type="AlphaFoldDB" id="A0A0G0W8P6"/>
<evidence type="ECO:0000313" key="2">
    <source>
        <dbReference type="Proteomes" id="UP000033869"/>
    </source>
</evidence>
<gene>
    <name evidence="1" type="ORF">UU65_C0002G0133</name>
</gene>
<proteinExistence type="predicted"/>
<accession>A0A0G0W8P6</accession>
<sequence length="66" mass="7510">MAIEMNMDINDVKEMLDDESENIRDSIEDMQDLVGSLGGEVEDNIKSTIHHLHEALTEIDNARKKL</sequence>
<comment type="caution">
    <text evidence="1">The sequence shown here is derived from an EMBL/GenBank/DDBJ whole genome shotgun (WGS) entry which is preliminary data.</text>
</comment>
<dbReference type="Proteomes" id="UP000033869">
    <property type="component" value="Unassembled WGS sequence"/>
</dbReference>